<keyword evidence="11" id="KW-1185">Reference proteome</keyword>
<dbReference type="InterPro" id="IPR036761">
    <property type="entry name" value="TTHA0802/YceI-like_sf"/>
</dbReference>
<evidence type="ECO:0000259" key="9">
    <source>
        <dbReference type="PROSITE" id="PS51173"/>
    </source>
</evidence>
<evidence type="ECO:0000256" key="2">
    <source>
        <dbReference type="ARBA" id="ARBA00022723"/>
    </source>
</evidence>
<keyword evidence="3 5" id="KW-0408">Iron</keyword>
<dbReference type="SMART" id="SM00867">
    <property type="entry name" value="YceI"/>
    <property type="match status" value="1"/>
</dbReference>
<dbReference type="GO" id="GO:0009055">
    <property type="term" value="F:electron transfer activity"/>
    <property type="evidence" value="ECO:0007669"/>
    <property type="project" value="InterPro"/>
</dbReference>
<sequence>MKKLFKTSIAFMGLALGSLISAGAAAQHVCSVSYTAVANWGSGGQAQVIVENKGAALSSWEVCWAFNGNEVISQLWDGVHTANGKNICVKNAPYNGNLPANEIVQFGFNLSNPGTQLPAEFTLNGVNCGGSAGQSSSVASSTPASSGSSSSAPAPATAARWLLEAEKSSFHFVTVKNIDNAESHTFTQLQGTVSAAGNATLTIPLATVSTGFAIRNTRMQNLLFESGYLPNLHFTTQLDLAAIDAMPVGGISQQTLAGNLILHAINKPISFEVTLIKHTNNSVSFSPRRPIVINSVDFELNAGVEALRLAASLSSIGEKTPIYFKMFLTRDNPTGIAAITLPAAPEAPVGLTGNLVQDVGSAELIWSNLNADETGLLVRRKGADGRWTTQSNLAANTSIFSETLPAVFGNYDYKVISYRDSVPSVASNAVALVYEDTSGNTSSSSSEGSASSVESSASSVSSTSSSSSEDNGPITGDATSGAALWSTRGCVFCHGVDGERNASGTPAATPLNPNRSVYRHSQDNQDLILRDFISRWMPQSNPGSCTGQCAADLEAFIHTWRRPSDGIPDNPVSYFSCPAPGASYGQRTLRLLTKNEYQRSVQDLVGYTQDVVSRLPDDFIAGTFMNNNTLMVDRTRYTSYIATAERIAEDVATRWNDVLACSPDSNCATKLVDDLAPKIFRRPLTADERADYLAVALGTDDGRTTAEGMEVALAAMLSSPQFLYRSELGEASGGAFKLNGYEMATFISYTFTGTTPGDDLLAAAGRGELDTAFGVRQHASMLLESTHTKSLLGEFVNRWLGTEQLEIKEKSGVANFPVLAQDMKQELGKNFAHAMLAHDTNFASVFNPHYTHVNQRLASLYGIPFMAGSADAQGFARVSTSERGGILTSGAFMSRYATADDANMVTRSVAVRRRIMCQDIPEPPSGVSLDREALAARDREFFENPHTTQRMIFDRITSGTSCSNCHGEIINPLGGSMENFDALGRLRAVDLKGNPIDAVGTFFSPFPQLQFLNDPDRVIHSPAIQFDGANELAQTMVEDPMVSGLAQSCLATQFVSYSSGINSIFLIDSPRDVGYARISKAEEEAYRCDVANLVDVLNMNGPRAMLEEIPALDSVMYRQEWAR</sequence>
<dbReference type="EMBL" id="PRDL01000001">
    <property type="protein sequence ID" value="MBE8717147.1"/>
    <property type="molecule type" value="Genomic_DNA"/>
</dbReference>
<comment type="caution">
    <text evidence="10">The sequence shown here is derived from an EMBL/GenBank/DDBJ whole genome shotgun (WGS) entry which is preliminary data.</text>
</comment>
<dbReference type="Proteomes" id="UP000652567">
    <property type="component" value="Unassembled WGS sequence"/>
</dbReference>
<dbReference type="InterPro" id="IPR013036">
    <property type="entry name" value="DUF1587"/>
</dbReference>
<dbReference type="GO" id="GO:0004553">
    <property type="term" value="F:hydrolase activity, hydrolyzing O-glycosyl compounds"/>
    <property type="evidence" value="ECO:0007669"/>
    <property type="project" value="InterPro"/>
</dbReference>
<dbReference type="Pfam" id="PF04264">
    <property type="entry name" value="YceI"/>
    <property type="match status" value="1"/>
</dbReference>
<proteinExistence type="predicted"/>
<dbReference type="InterPro" id="IPR013039">
    <property type="entry name" value="DUF1588"/>
</dbReference>
<dbReference type="InterPro" id="IPR013042">
    <property type="entry name" value="DUF1592"/>
</dbReference>
<dbReference type="PROSITE" id="PS51007">
    <property type="entry name" value="CYTC"/>
    <property type="match status" value="1"/>
</dbReference>
<dbReference type="SUPFAM" id="SSF101874">
    <property type="entry name" value="YceI-like"/>
    <property type="match status" value="1"/>
</dbReference>
<evidence type="ECO:0000256" key="7">
    <source>
        <dbReference type="SAM" id="SignalP"/>
    </source>
</evidence>
<accession>A0A928YTR7</accession>
<keyword evidence="1 5" id="KW-0349">Heme</keyword>
<evidence type="ECO:0000256" key="5">
    <source>
        <dbReference type="PROSITE-ProRule" id="PRU00433"/>
    </source>
</evidence>
<keyword evidence="2 5" id="KW-0479">Metal-binding</keyword>
<evidence type="ECO:0000256" key="3">
    <source>
        <dbReference type="ARBA" id="ARBA00023004"/>
    </source>
</evidence>
<organism evidence="10 11">
    <name type="scientific">Cellvibrio polysaccharolyticus</name>
    <dbReference type="NCBI Taxonomy" id="2082724"/>
    <lineage>
        <taxon>Bacteria</taxon>
        <taxon>Pseudomonadati</taxon>
        <taxon>Pseudomonadota</taxon>
        <taxon>Gammaproteobacteria</taxon>
        <taxon>Cellvibrionales</taxon>
        <taxon>Cellvibrionaceae</taxon>
        <taxon>Cellvibrio</taxon>
    </lineage>
</organism>
<dbReference type="Pfam" id="PF07626">
    <property type="entry name" value="PSD3"/>
    <property type="match status" value="1"/>
</dbReference>
<dbReference type="GO" id="GO:0005975">
    <property type="term" value="P:carbohydrate metabolic process"/>
    <property type="evidence" value="ECO:0007669"/>
    <property type="project" value="InterPro"/>
</dbReference>
<dbReference type="InterPro" id="IPR001919">
    <property type="entry name" value="CBD2"/>
</dbReference>
<gene>
    <name evidence="10" type="ORF">C4F51_08095</name>
</gene>
<dbReference type="InterPro" id="IPR012291">
    <property type="entry name" value="CBM2_carb-bd_dom_sf"/>
</dbReference>
<feature type="domain" description="Cytochrome c" evidence="8">
    <location>
        <begin position="476"/>
        <end position="561"/>
    </location>
</feature>
<feature type="region of interest" description="Disordered" evidence="6">
    <location>
        <begin position="437"/>
        <end position="479"/>
    </location>
</feature>
<dbReference type="GO" id="GO:0030247">
    <property type="term" value="F:polysaccharide binding"/>
    <property type="evidence" value="ECO:0007669"/>
    <property type="project" value="UniProtKB-UniRule"/>
</dbReference>
<feature type="signal peptide" evidence="7">
    <location>
        <begin position="1"/>
        <end position="26"/>
    </location>
</feature>
<dbReference type="GO" id="GO:0046872">
    <property type="term" value="F:metal ion binding"/>
    <property type="evidence" value="ECO:0007669"/>
    <property type="project" value="UniProtKB-KW"/>
</dbReference>
<dbReference type="Pfam" id="PF07637">
    <property type="entry name" value="PSD5"/>
    <property type="match status" value="1"/>
</dbReference>
<feature type="compositionally biased region" description="Low complexity" evidence="6">
    <location>
        <begin position="438"/>
        <end position="468"/>
    </location>
</feature>
<name>A0A928YTR7_9GAMM</name>
<feature type="domain" description="CBM2" evidence="9">
    <location>
        <begin position="23"/>
        <end position="131"/>
    </location>
</feature>
<evidence type="ECO:0000256" key="6">
    <source>
        <dbReference type="SAM" id="MobiDB-lite"/>
    </source>
</evidence>
<evidence type="ECO:0000259" key="8">
    <source>
        <dbReference type="PROSITE" id="PS51007"/>
    </source>
</evidence>
<keyword evidence="7" id="KW-0732">Signal</keyword>
<dbReference type="InterPro" id="IPR013043">
    <property type="entry name" value="DUF1595"/>
</dbReference>
<dbReference type="InterPro" id="IPR008965">
    <property type="entry name" value="CBM2/CBM3_carb-bd_dom_sf"/>
</dbReference>
<dbReference type="PROSITE" id="PS51173">
    <property type="entry name" value="CBM2"/>
    <property type="match status" value="1"/>
</dbReference>
<dbReference type="RefSeq" id="WP_193908768.1">
    <property type="nucleotide sequence ID" value="NZ_PRDL01000001.1"/>
</dbReference>
<dbReference type="Gene3D" id="2.60.40.290">
    <property type="match status" value="1"/>
</dbReference>
<dbReference type="InterPro" id="IPR007372">
    <property type="entry name" value="Lipid/polyisoprenoid-bd_YceI"/>
</dbReference>
<feature type="chain" id="PRO_5037480298" evidence="7">
    <location>
        <begin position="27"/>
        <end position="1123"/>
    </location>
</feature>
<dbReference type="Gene3D" id="1.10.760.10">
    <property type="entry name" value="Cytochrome c-like domain"/>
    <property type="match status" value="1"/>
</dbReference>
<dbReference type="SMART" id="SM00637">
    <property type="entry name" value="CBD_II"/>
    <property type="match status" value="1"/>
</dbReference>
<evidence type="ECO:0000256" key="4">
    <source>
        <dbReference type="ARBA" id="ARBA00023157"/>
    </source>
</evidence>
<evidence type="ECO:0000313" key="10">
    <source>
        <dbReference type="EMBL" id="MBE8717147.1"/>
    </source>
</evidence>
<keyword evidence="4" id="KW-1015">Disulfide bond</keyword>
<dbReference type="InterPro" id="IPR009056">
    <property type="entry name" value="Cyt_c-like_dom"/>
</dbReference>
<evidence type="ECO:0000256" key="1">
    <source>
        <dbReference type="ARBA" id="ARBA00022617"/>
    </source>
</evidence>
<dbReference type="InterPro" id="IPR036909">
    <property type="entry name" value="Cyt_c-like_dom_sf"/>
</dbReference>
<evidence type="ECO:0000313" key="11">
    <source>
        <dbReference type="Proteomes" id="UP000652567"/>
    </source>
</evidence>
<protein>
    <submittedName>
        <fullName evidence="10">DUF1592 domain-containing protein</fullName>
    </submittedName>
</protein>
<dbReference type="Pfam" id="PF07627">
    <property type="entry name" value="PSCyt3"/>
    <property type="match status" value="1"/>
</dbReference>
<dbReference type="AlphaFoldDB" id="A0A928YTR7"/>
<dbReference type="Gene3D" id="2.40.128.110">
    <property type="entry name" value="Lipid/polyisoprenoid-binding, YceI-like"/>
    <property type="match status" value="1"/>
</dbReference>
<dbReference type="SUPFAM" id="SSF49384">
    <property type="entry name" value="Carbohydrate-binding domain"/>
    <property type="match status" value="1"/>
</dbReference>
<dbReference type="SUPFAM" id="SSF46626">
    <property type="entry name" value="Cytochrome c"/>
    <property type="match status" value="1"/>
</dbReference>
<reference evidence="10" key="1">
    <citation type="submission" date="2018-07" db="EMBL/GenBank/DDBJ databases">
        <title>Genome assembly of strain Ka43.</title>
        <authorList>
            <person name="Kukolya J."/>
            <person name="Nagy I."/>
            <person name="Horvath B."/>
            <person name="Toth A."/>
        </authorList>
    </citation>
    <scope>NUCLEOTIDE SEQUENCE</scope>
    <source>
        <strain evidence="10">KB43</strain>
    </source>
</reference>
<dbReference type="Pfam" id="PF00553">
    <property type="entry name" value="CBM_2"/>
    <property type="match status" value="1"/>
</dbReference>
<dbReference type="GO" id="GO:0020037">
    <property type="term" value="F:heme binding"/>
    <property type="evidence" value="ECO:0007669"/>
    <property type="project" value="InterPro"/>
</dbReference>
<dbReference type="Pfam" id="PF07631">
    <property type="entry name" value="PSD4"/>
    <property type="match status" value="1"/>
</dbReference>